<keyword evidence="7 10" id="KW-0808">Transferase</keyword>
<dbReference type="RefSeq" id="WP_173286122.1">
    <property type="nucleotide sequence ID" value="NZ_CP054020.1"/>
</dbReference>
<dbReference type="GO" id="GO:0006002">
    <property type="term" value="P:fructose 6-phosphate metabolic process"/>
    <property type="evidence" value="ECO:0007669"/>
    <property type="project" value="TreeGrafter"/>
</dbReference>
<feature type="domain" description="SIS" evidence="12">
    <location>
        <begin position="290"/>
        <end position="431"/>
    </location>
</feature>
<dbReference type="InterPro" id="IPR001347">
    <property type="entry name" value="SIS_dom"/>
</dbReference>
<organism evidence="13 14">
    <name type="scientific">Thiomicrorhabdus xiamenensis</name>
    <dbReference type="NCBI Taxonomy" id="2739063"/>
    <lineage>
        <taxon>Bacteria</taxon>
        <taxon>Pseudomonadati</taxon>
        <taxon>Pseudomonadota</taxon>
        <taxon>Gammaproteobacteria</taxon>
        <taxon>Thiotrichales</taxon>
        <taxon>Piscirickettsiaceae</taxon>
        <taxon>Thiomicrorhabdus</taxon>
    </lineage>
</organism>
<evidence type="ECO:0000256" key="5">
    <source>
        <dbReference type="ARBA" id="ARBA00022490"/>
    </source>
</evidence>
<dbReference type="AlphaFoldDB" id="A0A7D4T1E6"/>
<dbReference type="InterPro" id="IPR046348">
    <property type="entry name" value="SIS_dom_sf"/>
</dbReference>
<evidence type="ECO:0000256" key="10">
    <source>
        <dbReference type="HAMAP-Rule" id="MF_00164"/>
    </source>
</evidence>
<dbReference type="GO" id="GO:0006047">
    <property type="term" value="P:UDP-N-acetylglucosamine metabolic process"/>
    <property type="evidence" value="ECO:0007669"/>
    <property type="project" value="TreeGrafter"/>
</dbReference>
<dbReference type="SUPFAM" id="SSF53697">
    <property type="entry name" value="SIS domain"/>
    <property type="match status" value="1"/>
</dbReference>
<keyword evidence="8" id="KW-0677">Repeat</keyword>
<feature type="domain" description="SIS" evidence="12">
    <location>
        <begin position="464"/>
        <end position="607"/>
    </location>
</feature>
<reference evidence="13 14" key="1">
    <citation type="submission" date="2020-05" db="EMBL/GenBank/DDBJ databases">
        <title>Thiomicrorhabdus sediminis sp.nov. and Thiomicrorhabdus xiamenensis sp.nov., novel sulfur-oxidizing bacteria isolated from coastal sediment.</title>
        <authorList>
            <person name="Liu X."/>
        </authorList>
    </citation>
    <scope>NUCLEOTIDE SEQUENCE [LARGE SCALE GENOMIC DNA]</scope>
    <source>
        <strain evidence="13 14">G2</strain>
    </source>
</reference>
<dbReference type="HAMAP" id="MF_00164">
    <property type="entry name" value="GlmS"/>
    <property type="match status" value="1"/>
</dbReference>
<dbReference type="PANTHER" id="PTHR10937:SF0">
    <property type="entry name" value="GLUTAMINE--FRUCTOSE-6-PHOSPHATE TRANSAMINASE (ISOMERIZING)"/>
    <property type="match status" value="1"/>
</dbReference>
<dbReference type="GO" id="GO:0004360">
    <property type="term" value="F:glutamine-fructose-6-phosphate transaminase (isomerizing) activity"/>
    <property type="evidence" value="ECO:0007669"/>
    <property type="project" value="UniProtKB-UniRule"/>
</dbReference>
<protein>
    <recommendedName>
        <fullName evidence="4 10">Glutamine--fructose-6-phosphate aminotransferase [isomerizing]</fullName>
        <ecNumber evidence="3 10">2.6.1.16</ecNumber>
    </recommendedName>
    <alternativeName>
        <fullName evidence="10">D-fructose-6-phosphate amidotransferase</fullName>
    </alternativeName>
    <alternativeName>
        <fullName evidence="10">GFAT</fullName>
    </alternativeName>
    <alternativeName>
        <fullName evidence="10">Glucosamine-6-phosphate synthase</fullName>
    </alternativeName>
    <alternativeName>
        <fullName evidence="10">Hexosephosphate aminotransferase</fullName>
    </alternativeName>
    <alternativeName>
        <fullName evidence="10">L-glutamine--D-fructose-6-phosphate amidotransferase</fullName>
    </alternativeName>
</protein>
<evidence type="ECO:0000313" key="13">
    <source>
        <dbReference type="EMBL" id="QKI89882.1"/>
    </source>
</evidence>
<dbReference type="GO" id="GO:0006487">
    <property type="term" value="P:protein N-linked glycosylation"/>
    <property type="evidence" value="ECO:0007669"/>
    <property type="project" value="TreeGrafter"/>
</dbReference>
<dbReference type="Proteomes" id="UP000504724">
    <property type="component" value="Chromosome"/>
</dbReference>
<name>A0A7D4T1E6_9GAMM</name>
<dbReference type="Gene3D" id="3.40.50.10490">
    <property type="entry name" value="Glucose-6-phosphate isomerase like protein, domain 1"/>
    <property type="match status" value="2"/>
</dbReference>
<dbReference type="CDD" id="cd05009">
    <property type="entry name" value="SIS_GlmS_GlmD_2"/>
    <property type="match status" value="1"/>
</dbReference>
<keyword evidence="14" id="KW-1185">Reference proteome</keyword>
<dbReference type="CDD" id="cd00714">
    <property type="entry name" value="GFAT"/>
    <property type="match status" value="1"/>
</dbReference>
<comment type="subunit">
    <text evidence="10">Homodimer.</text>
</comment>
<evidence type="ECO:0000256" key="8">
    <source>
        <dbReference type="ARBA" id="ARBA00022737"/>
    </source>
</evidence>
<evidence type="ECO:0000256" key="7">
    <source>
        <dbReference type="ARBA" id="ARBA00022679"/>
    </source>
</evidence>
<dbReference type="KEGG" id="txa:HQN79_09995"/>
<dbReference type="FunFam" id="3.40.50.10490:FF:000001">
    <property type="entry name" value="Glutamine--fructose-6-phosphate aminotransferase [isomerizing]"/>
    <property type="match status" value="1"/>
</dbReference>
<feature type="active site" description="Nucleophile; for GATase activity" evidence="10">
    <location>
        <position position="2"/>
    </location>
</feature>
<dbReference type="EMBL" id="CP054020">
    <property type="protein sequence ID" value="QKI89882.1"/>
    <property type="molecule type" value="Genomic_DNA"/>
</dbReference>
<keyword evidence="5 10" id="KW-0963">Cytoplasm</keyword>
<dbReference type="FunFam" id="3.60.20.10:FF:000006">
    <property type="entry name" value="Glutamine--fructose-6-phosphate aminotransferase [isomerizing]"/>
    <property type="match status" value="1"/>
</dbReference>
<proteinExistence type="inferred from homology"/>
<evidence type="ECO:0000259" key="11">
    <source>
        <dbReference type="PROSITE" id="PS51278"/>
    </source>
</evidence>
<evidence type="ECO:0000256" key="6">
    <source>
        <dbReference type="ARBA" id="ARBA00022576"/>
    </source>
</evidence>
<dbReference type="GO" id="GO:0005829">
    <property type="term" value="C:cytosol"/>
    <property type="evidence" value="ECO:0007669"/>
    <property type="project" value="TreeGrafter"/>
</dbReference>
<dbReference type="Pfam" id="PF01380">
    <property type="entry name" value="SIS"/>
    <property type="match status" value="2"/>
</dbReference>
<comment type="function">
    <text evidence="10">Catalyzes the first step in hexosamine metabolism, converting fructose-6P into glucosamine-6P using glutamine as a nitrogen source.</text>
</comment>
<dbReference type="NCBIfam" id="TIGR01135">
    <property type="entry name" value="glmS"/>
    <property type="match status" value="1"/>
</dbReference>
<dbReference type="InterPro" id="IPR005855">
    <property type="entry name" value="GFAT"/>
</dbReference>
<dbReference type="PANTHER" id="PTHR10937">
    <property type="entry name" value="GLUCOSAMINE--FRUCTOSE-6-PHOSPHATE AMINOTRANSFERASE, ISOMERIZING"/>
    <property type="match status" value="1"/>
</dbReference>
<evidence type="ECO:0000256" key="3">
    <source>
        <dbReference type="ARBA" id="ARBA00012916"/>
    </source>
</evidence>
<evidence type="ECO:0000259" key="12">
    <source>
        <dbReference type="PROSITE" id="PS51464"/>
    </source>
</evidence>
<dbReference type="PROSITE" id="PS51464">
    <property type="entry name" value="SIS"/>
    <property type="match status" value="2"/>
</dbReference>
<feature type="domain" description="Glutamine amidotransferase type-2" evidence="11">
    <location>
        <begin position="2"/>
        <end position="222"/>
    </location>
</feature>
<dbReference type="NCBIfam" id="NF001484">
    <property type="entry name" value="PRK00331.1"/>
    <property type="match status" value="1"/>
</dbReference>
<dbReference type="Gene3D" id="3.60.20.10">
    <property type="entry name" value="Glutamine Phosphoribosylpyrophosphate, subunit 1, domain 1"/>
    <property type="match status" value="1"/>
</dbReference>
<dbReference type="InterPro" id="IPR017932">
    <property type="entry name" value="GATase_2_dom"/>
</dbReference>
<dbReference type="CDD" id="cd05008">
    <property type="entry name" value="SIS_GlmS_GlmD_1"/>
    <property type="match status" value="1"/>
</dbReference>
<accession>A0A7D4T1E6</accession>
<sequence>MCGIVGGVTERNLTPILLEGLRRLEYRGYDSSGIALISSEGAIERVRSLGKIRQLNDKIERTEHPFQGQIGIAHTRWATHGVPAEQNAHPHICNNRVAVVHNGIIENFADLKEKQIEQGYRFTSETDTEVVAHCLDSELDNANGDLLKAVQATVEHLDGAYALGVIAIDQPDLLVATRCGSPLVIGVGIGEYFIASDVSALLPVTQQFIFLDEGDVASIRRDQLQIFDKDGEPVERSIVTSSLSSHSVELGEHRHYMHKEIFEQPQAVIDTLQGRITDSSVLVSAFGHRAESIFAEIENIQIIACGTSYHAGMVARYWFEDILGLPCSVEVASEFRYRHPVIRNKTLLVTISQSGETADTLAALREAKQQFPGIASLTICNAPESSLTRESNLVFLTHAGPEIGVASTKAFTTQLVALALLMTAIGQVQKRLTEQREKTIVHGLQKLPTLIQNALKHEETIKQIALSFADKTSALFLGRGTMFPIAMEGALKLKEISYIHAEAYPAGELKHGPLALIDEQIPVVAIAPKDELLEKLKSNLQEVKARGGQMIVFEDEGSCVSSDNDNFHVVKATTNVGRITAPITFNIPLQLLSYHVALIKGTDVDQPRNLAKSVTVE</sequence>
<evidence type="ECO:0000256" key="2">
    <source>
        <dbReference type="ARBA" id="ARBA00004496"/>
    </source>
</evidence>
<dbReference type="InterPro" id="IPR035490">
    <property type="entry name" value="GlmS/FrlB_SIS"/>
</dbReference>
<evidence type="ECO:0000256" key="9">
    <source>
        <dbReference type="ARBA" id="ARBA00022962"/>
    </source>
</evidence>
<evidence type="ECO:0000256" key="4">
    <source>
        <dbReference type="ARBA" id="ARBA00016090"/>
    </source>
</evidence>
<dbReference type="GO" id="GO:0097367">
    <property type="term" value="F:carbohydrate derivative binding"/>
    <property type="evidence" value="ECO:0007669"/>
    <property type="project" value="InterPro"/>
</dbReference>
<dbReference type="InterPro" id="IPR029055">
    <property type="entry name" value="Ntn_hydrolases_N"/>
</dbReference>
<dbReference type="InterPro" id="IPR047084">
    <property type="entry name" value="GFAT_N"/>
</dbReference>
<keyword evidence="6 10" id="KW-0032">Aminotransferase</keyword>
<dbReference type="Pfam" id="PF13522">
    <property type="entry name" value="GATase_6"/>
    <property type="match status" value="1"/>
</dbReference>
<keyword evidence="9" id="KW-0315">Glutamine amidotransferase</keyword>
<dbReference type="SUPFAM" id="SSF56235">
    <property type="entry name" value="N-terminal nucleophile aminohydrolases (Ntn hydrolases)"/>
    <property type="match status" value="1"/>
</dbReference>
<evidence type="ECO:0000256" key="1">
    <source>
        <dbReference type="ARBA" id="ARBA00001031"/>
    </source>
</evidence>
<evidence type="ECO:0000313" key="14">
    <source>
        <dbReference type="Proteomes" id="UP000504724"/>
    </source>
</evidence>
<comment type="catalytic activity">
    <reaction evidence="1 10">
        <text>D-fructose 6-phosphate + L-glutamine = D-glucosamine 6-phosphate + L-glutamate</text>
        <dbReference type="Rhea" id="RHEA:13237"/>
        <dbReference type="ChEBI" id="CHEBI:29985"/>
        <dbReference type="ChEBI" id="CHEBI:58359"/>
        <dbReference type="ChEBI" id="CHEBI:58725"/>
        <dbReference type="ChEBI" id="CHEBI:61527"/>
        <dbReference type="EC" id="2.6.1.16"/>
    </reaction>
</comment>
<comment type="subcellular location">
    <subcellularLocation>
        <location evidence="2 10">Cytoplasm</location>
    </subcellularLocation>
</comment>
<dbReference type="PROSITE" id="PS51278">
    <property type="entry name" value="GATASE_TYPE_2"/>
    <property type="match status" value="1"/>
</dbReference>
<dbReference type="InterPro" id="IPR035466">
    <property type="entry name" value="GlmS/AgaS_SIS"/>
</dbReference>
<feature type="initiator methionine" description="Removed" evidence="10">
    <location>
        <position position="1"/>
    </location>
</feature>
<dbReference type="EC" id="2.6.1.16" evidence="3 10"/>
<dbReference type="GO" id="GO:0005975">
    <property type="term" value="P:carbohydrate metabolic process"/>
    <property type="evidence" value="ECO:0007669"/>
    <property type="project" value="UniProtKB-UniRule"/>
</dbReference>
<feature type="active site" description="For Fru-6P isomerization activity" evidence="10">
    <location>
        <position position="612"/>
    </location>
</feature>
<gene>
    <name evidence="10 13" type="primary">glmS</name>
    <name evidence="13" type="ORF">HQN79_09995</name>
</gene>